<dbReference type="RefSeq" id="WP_099143339.1">
    <property type="nucleotide sequence ID" value="NZ_CAWNOR010000076.1"/>
</dbReference>
<dbReference type="InterPro" id="IPR015927">
    <property type="entry name" value="Peptidase_S24_S26A/B/C"/>
</dbReference>
<dbReference type="PANTHER" id="PTHR40661:SF3">
    <property type="entry name" value="FELS-1 PROPHAGE TRANSCRIPTIONAL REGULATOR"/>
    <property type="match status" value="1"/>
</dbReference>
<keyword evidence="3" id="KW-0804">Transcription</keyword>
<dbReference type="SUPFAM" id="SSF47413">
    <property type="entry name" value="lambda repressor-like DNA-binding domains"/>
    <property type="match status" value="1"/>
</dbReference>
<evidence type="ECO:0000313" key="5">
    <source>
        <dbReference type="EMBL" id="PHM68845.1"/>
    </source>
</evidence>
<evidence type="ECO:0000256" key="1">
    <source>
        <dbReference type="ARBA" id="ARBA00023015"/>
    </source>
</evidence>
<protein>
    <submittedName>
        <fullName evidence="5">Transcriptional regulator</fullName>
    </submittedName>
</protein>
<dbReference type="InterPro" id="IPR010982">
    <property type="entry name" value="Lambda_DNA-bd_dom_sf"/>
</dbReference>
<dbReference type="OrthoDB" id="9791537at2"/>
<dbReference type="PROSITE" id="PS50943">
    <property type="entry name" value="HTH_CROC1"/>
    <property type="match status" value="1"/>
</dbReference>
<gene>
    <name evidence="5" type="ORF">Xkoz_03613</name>
</gene>
<dbReference type="CDD" id="cd06529">
    <property type="entry name" value="S24_LexA-like"/>
    <property type="match status" value="1"/>
</dbReference>
<evidence type="ECO:0000256" key="2">
    <source>
        <dbReference type="ARBA" id="ARBA00023125"/>
    </source>
</evidence>
<accession>A0A2D0KZW3</accession>
<comment type="caution">
    <text evidence="5">The sequence shown here is derived from an EMBL/GenBank/DDBJ whole genome shotgun (WGS) entry which is preliminary data.</text>
</comment>
<feature type="domain" description="HTH cro/C1-type" evidence="4">
    <location>
        <begin position="10"/>
        <end position="63"/>
    </location>
</feature>
<organism evidence="5 6">
    <name type="scientific">Xenorhabdus kozodoii</name>
    <dbReference type="NCBI Taxonomy" id="351676"/>
    <lineage>
        <taxon>Bacteria</taxon>
        <taxon>Pseudomonadati</taxon>
        <taxon>Pseudomonadota</taxon>
        <taxon>Gammaproteobacteria</taxon>
        <taxon>Enterobacterales</taxon>
        <taxon>Morganellaceae</taxon>
        <taxon>Xenorhabdus</taxon>
    </lineage>
</organism>
<name>A0A2D0KZW3_9GAMM</name>
<keyword evidence="6" id="KW-1185">Reference proteome</keyword>
<dbReference type="CDD" id="cd00093">
    <property type="entry name" value="HTH_XRE"/>
    <property type="match status" value="1"/>
</dbReference>
<evidence type="ECO:0000313" key="6">
    <source>
        <dbReference type="Proteomes" id="UP000221101"/>
    </source>
</evidence>
<dbReference type="EMBL" id="NJCX01000040">
    <property type="protein sequence ID" value="PHM68845.1"/>
    <property type="molecule type" value="Genomic_DNA"/>
</dbReference>
<dbReference type="SMART" id="SM00530">
    <property type="entry name" value="HTH_XRE"/>
    <property type="match status" value="1"/>
</dbReference>
<dbReference type="AlphaFoldDB" id="A0A2D0KZW3"/>
<dbReference type="InterPro" id="IPR036286">
    <property type="entry name" value="LexA/Signal_pep-like_sf"/>
</dbReference>
<dbReference type="Pfam" id="PF00717">
    <property type="entry name" value="Peptidase_S24"/>
    <property type="match status" value="1"/>
</dbReference>
<evidence type="ECO:0000259" key="4">
    <source>
        <dbReference type="PROSITE" id="PS50943"/>
    </source>
</evidence>
<dbReference type="GO" id="GO:0003677">
    <property type="term" value="F:DNA binding"/>
    <property type="evidence" value="ECO:0007669"/>
    <property type="project" value="UniProtKB-KW"/>
</dbReference>
<keyword evidence="1" id="KW-0805">Transcription regulation</keyword>
<dbReference type="Gene3D" id="2.10.109.10">
    <property type="entry name" value="Umud Fragment, subunit A"/>
    <property type="match status" value="1"/>
</dbReference>
<proteinExistence type="predicted"/>
<evidence type="ECO:0000256" key="3">
    <source>
        <dbReference type="ARBA" id="ARBA00023163"/>
    </source>
</evidence>
<dbReference type="Proteomes" id="UP000221101">
    <property type="component" value="Unassembled WGS sequence"/>
</dbReference>
<dbReference type="InterPro" id="IPR039418">
    <property type="entry name" value="LexA-like"/>
</dbReference>
<dbReference type="SUPFAM" id="SSF51306">
    <property type="entry name" value="LexA/Signal peptidase"/>
    <property type="match status" value="1"/>
</dbReference>
<dbReference type="Gene3D" id="1.10.260.40">
    <property type="entry name" value="lambda repressor-like DNA-binding domains"/>
    <property type="match status" value="1"/>
</dbReference>
<reference evidence="5 6" key="1">
    <citation type="journal article" date="2017" name="Nat. Microbiol.">
        <title>Natural product diversity associated with the nematode symbionts Photorhabdus and Xenorhabdus.</title>
        <authorList>
            <person name="Tobias N.J."/>
            <person name="Wolff H."/>
            <person name="Djahanschiri B."/>
            <person name="Grundmann F."/>
            <person name="Kronenwerth M."/>
            <person name="Shi Y.M."/>
            <person name="Simonyi S."/>
            <person name="Grun P."/>
            <person name="Shapiro-Ilan D."/>
            <person name="Pidot S.J."/>
            <person name="Stinear T.P."/>
            <person name="Ebersberger I."/>
            <person name="Bode H.B."/>
        </authorList>
    </citation>
    <scope>NUCLEOTIDE SEQUENCE [LARGE SCALE GENOMIC DNA]</scope>
    <source>
        <strain evidence="5 6">DSM 17907</strain>
    </source>
</reference>
<dbReference type="PANTHER" id="PTHR40661">
    <property type="match status" value="1"/>
</dbReference>
<dbReference type="InterPro" id="IPR001387">
    <property type="entry name" value="Cro/C1-type_HTH"/>
</dbReference>
<sequence length="245" mass="27777">MNKTTFAERLKLAMKEKEFTQASLAEAVGMAQPSVWKLTSGKANGSRKTVEIAKALQVDPEWLATGNGDMIPNIEEQINDRESSSQNNKVIKQFGSKETSCSYKVDLLDIQASAGFGVMVNSEFIETICSIEYTEDEARKLFGGKPAESIKMLTVNGDSMSGTFEPRDQIFVDITKSYFDGDGIYIFVLDNQLYIKRLQLQYKKLAIISDNKKYETWYLDEEESQKLYIQGKVMVSQSITYRYYS</sequence>
<keyword evidence="2" id="KW-0238">DNA-binding</keyword>